<dbReference type="KEGG" id="dol:Dole_1643"/>
<name>A9A0E7_DESOH</name>
<dbReference type="RefSeq" id="WP_012175063.1">
    <property type="nucleotide sequence ID" value="NC_009943.1"/>
</dbReference>
<gene>
    <name evidence="2" type="ordered locus">Dole_1643</name>
</gene>
<dbReference type="SUPFAM" id="SSF51735">
    <property type="entry name" value="NAD(P)-binding Rossmann-fold domains"/>
    <property type="match status" value="1"/>
</dbReference>
<dbReference type="AlphaFoldDB" id="A9A0E7"/>
<dbReference type="Proteomes" id="UP000008561">
    <property type="component" value="Chromosome"/>
</dbReference>
<sequence>MKDLGGIMDNQKIVLFGATGYTGKQVAQELVRRGLLPILCGRSREKLESVAAELGGLKTAVVDVADPAGLAALVGKGDILVSTVGPFAKYGTTAVSVAAEKGAVYIDSTGEPSFIARVFETYGPQARSTGATLLTACGYDYIPGNCAAGIALSASGKKAVRVDVGYYSKKKGRVQPLDMSQGTASSLRLAMIDPVKVWQSGKLVEQTGGIRTRTFDLDGQPHPGLTVSCTEHFSLPRVFPELREINTYLGWFAGKTYIMQKAALFQSVAGKIPGYRSLARAALSMLPESTGKGPSPEILQQHQTHVVAETFDEKGRLLARADLVGVDGYSFTAKMMAWAAHRAAVQGFRATGAVGPIEAFDLDGLIEGCEACGLTPSVHLGK</sequence>
<dbReference type="STRING" id="96561.Dole_1643"/>
<proteinExistence type="predicted"/>
<evidence type="ECO:0000313" key="3">
    <source>
        <dbReference type="Proteomes" id="UP000008561"/>
    </source>
</evidence>
<evidence type="ECO:0000259" key="1">
    <source>
        <dbReference type="Pfam" id="PF03435"/>
    </source>
</evidence>
<dbReference type="OrthoDB" id="367683at2"/>
<feature type="domain" description="Saccharopine dehydrogenase NADP binding" evidence="1">
    <location>
        <begin position="13"/>
        <end position="112"/>
    </location>
</feature>
<dbReference type="Gene3D" id="3.40.50.720">
    <property type="entry name" value="NAD(P)-binding Rossmann-like Domain"/>
    <property type="match status" value="1"/>
</dbReference>
<dbReference type="EMBL" id="CP000859">
    <property type="protein sequence ID" value="ABW67447.1"/>
    <property type="molecule type" value="Genomic_DNA"/>
</dbReference>
<dbReference type="PANTHER" id="PTHR43781:SF1">
    <property type="entry name" value="SACCHAROPINE DEHYDROGENASE"/>
    <property type="match status" value="1"/>
</dbReference>
<reference evidence="2 3" key="1">
    <citation type="submission" date="2007-10" db="EMBL/GenBank/DDBJ databases">
        <title>Complete sequence of Desulfococcus oleovorans Hxd3.</title>
        <authorList>
            <consortium name="US DOE Joint Genome Institute"/>
            <person name="Copeland A."/>
            <person name="Lucas S."/>
            <person name="Lapidus A."/>
            <person name="Barry K."/>
            <person name="Glavina del Rio T."/>
            <person name="Dalin E."/>
            <person name="Tice H."/>
            <person name="Pitluck S."/>
            <person name="Kiss H."/>
            <person name="Brettin T."/>
            <person name="Bruce D."/>
            <person name="Detter J.C."/>
            <person name="Han C."/>
            <person name="Schmutz J."/>
            <person name="Larimer F."/>
            <person name="Land M."/>
            <person name="Hauser L."/>
            <person name="Kyrpides N."/>
            <person name="Kim E."/>
            <person name="Wawrik B."/>
            <person name="Richardson P."/>
        </authorList>
    </citation>
    <scope>NUCLEOTIDE SEQUENCE [LARGE SCALE GENOMIC DNA]</scope>
    <source>
        <strain evidence="3">DSM 6200 / JCM 39069 / Hxd3</strain>
    </source>
</reference>
<protein>
    <submittedName>
        <fullName evidence="2">Saccharopine dehydrogenase</fullName>
    </submittedName>
</protein>
<keyword evidence="3" id="KW-1185">Reference proteome</keyword>
<organism evidence="2 3">
    <name type="scientific">Desulfosudis oleivorans (strain DSM 6200 / JCM 39069 / Hxd3)</name>
    <name type="common">Desulfococcus oleovorans</name>
    <dbReference type="NCBI Taxonomy" id="96561"/>
    <lineage>
        <taxon>Bacteria</taxon>
        <taxon>Pseudomonadati</taxon>
        <taxon>Thermodesulfobacteriota</taxon>
        <taxon>Desulfobacteria</taxon>
        <taxon>Desulfobacterales</taxon>
        <taxon>Desulfosudaceae</taxon>
        <taxon>Desulfosudis</taxon>
    </lineage>
</organism>
<dbReference type="InterPro" id="IPR036291">
    <property type="entry name" value="NAD(P)-bd_dom_sf"/>
</dbReference>
<evidence type="ECO:0000313" key="2">
    <source>
        <dbReference type="EMBL" id="ABW67447.1"/>
    </source>
</evidence>
<accession>A9A0E7</accession>
<dbReference type="Pfam" id="PF03435">
    <property type="entry name" value="Sacchrp_dh_NADP"/>
    <property type="match status" value="1"/>
</dbReference>
<dbReference type="HOGENOM" id="CLU_046808_0_0_7"/>
<dbReference type="PANTHER" id="PTHR43781">
    <property type="entry name" value="SACCHAROPINE DEHYDROGENASE"/>
    <property type="match status" value="1"/>
</dbReference>
<dbReference type="eggNOG" id="COG3268">
    <property type="taxonomic scope" value="Bacteria"/>
</dbReference>
<dbReference type="InterPro" id="IPR005097">
    <property type="entry name" value="Sacchrp_dh_NADP-bd"/>
</dbReference>